<dbReference type="GO" id="GO:0004022">
    <property type="term" value="F:alcohol dehydrogenase (NAD+) activity"/>
    <property type="evidence" value="ECO:0007669"/>
    <property type="project" value="TreeGrafter"/>
</dbReference>
<dbReference type="InterPro" id="IPR035873">
    <property type="entry name" value="PhpC"/>
</dbReference>
<feature type="domain" description="Alcohol dehydrogenase iron-type/glycerol dehydrogenase GldA" evidence="3">
    <location>
        <begin position="9"/>
        <end position="165"/>
    </location>
</feature>
<dbReference type="CDD" id="cd08182">
    <property type="entry name" value="HEPD"/>
    <property type="match status" value="1"/>
</dbReference>
<dbReference type="STRING" id="225004.SAMN02745152_00870"/>
<dbReference type="GO" id="GO:0046872">
    <property type="term" value="F:metal ion binding"/>
    <property type="evidence" value="ECO:0007669"/>
    <property type="project" value="InterPro"/>
</dbReference>
<proteinExistence type="inferred from homology"/>
<evidence type="ECO:0000313" key="5">
    <source>
        <dbReference type="EMBL" id="SJZ66817.1"/>
    </source>
</evidence>
<dbReference type="AlphaFoldDB" id="A0A1T4MIX4"/>
<dbReference type="PANTHER" id="PTHR11496:SF103">
    <property type="entry name" value="DEHYDROGENASE, PUTATIVE-RELATED"/>
    <property type="match status" value="1"/>
</dbReference>
<dbReference type="FunFam" id="3.40.50.1970:FF:000003">
    <property type="entry name" value="Alcohol dehydrogenase, iron-containing"/>
    <property type="match status" value="1"/>
</dbReference>
<evidence type="ECO:0000259" key="4">
    <source>
        <dbReference type="Pfam" id="PF25137"/>
    </source>
</evidence>
<dbReference type="InterPro" id="IPR056798">
    <property type="entry name" value="ADH_Fe_C"/>
</dbReference>
<dbReference type="GeneID" id="303367128"/>
<sequence length="372" mass="41446">MNQTILKASENYKELDDYFLSNSYKHIFLVCDAAIKFLKLDSYFTDITKRLDIEVTRFSDFQPNPLYESVVKGVELFNNSKCDVIVAVGGGSSMDVAKCIKLYSNMNPNENYLKQTIVPNNISFLAVPTTAGTGSEATRYAVIYFEGAKQSVTDYSCIPSTVLFDSSALKTLPDYQKKSTMLDALCHSIESFWSVNSNDESKEYSKKAIQMIFSNKDSYLKNEEFGISNMLQAANLAGKAINITQTTAGHAMCYKITSLYKISHGHAAALCVNKLWPYMSSNISACIDPRGKEYLEKLFNMIAEAMGYDSVEKAQSGFSALLSSLGLPEVKNIKEEDFDLLKNSVNPVRLKNNPVGLTEDAINNLYHEILGR</sequence>
<accession>A0A1T4MIX4</accession>
<dbReference type="Pfam" id="PF25137">
    <property type="entry name" value="ADH_Fe_C"/>
    <property type="match status" value="1"/>
</dbReference>
<dbReference type="InterPro" id="IPR039697">
    <property type="entry name" value="Alcohol_dehydrogenase_Fe"/>
</dbReference>
<name>A0A1T4MIX4_9SPIR</name>
<keyword evidence="6" id="KW-1185">Reference proteome</keyword>
<reference evidence="5 6" key="1">
    <citation type="submission" date="2017-02" db="EMBL/GenBank/DDBJ databases">
        <authorList>
            <person name="Peterson S.W."/>
        </authorList>
    </citation>
    <scope>NUCLEOTIDE SEQUENCE [LARGE SCALE GENOMIC DNA]</scope>
    <source>
        <strain evidence="5 6">ATCC BAA-909</strain>
    </source>
</reference>
<dbReference type="Gene3D" id="1.20.1090.10">
    <property type="entry name" value="Dehydroquinate synthase-like - alpha domain"/>
    <property type="match status" value="1"/>
</dbReference>
<dbReference type="Proteomes" id="UP000190395">
    <property type="component" value="Unassembled WGS sequence"/>
</dbReference>
<dbReference type="PANTHER" id="PTHR11496">
    <property type="entry name" value="ALCOHOL DEHYDROGENASE"/>
    <property type="match status" value="1"/>
</dbReference>
<dbReference type="InterPro" id="IPR001670">
    <property type="entry name" value="ADH_Fe/GldA"/>
</dbReference>
<evidence type="ECO:0000313" key="6">
    <source>
        <dbReference type="Proteomes" id="UP000190395"/>
    </source>
</evidence>
<evidence type="ECO:0000259" key="3">
    <source>
        <dbReference type="Pfam" id="PF00465"/>
    </source>
</evidence>
<dbReference type="EMBL" id="FUXC01000004">
    <property type="protein sequence ID" value="SJZ66817.1"/>
    <property type="molecule type" value="Genomic_DNA"/>
</dbReference>
<dbReference type="SUPFAM" id="SSF56796">
    <property type="entry name" value="Dehydroquinate synthase-like"/>
    <property type="match status" value="1"/>
</dbReference>
<dbReference type="Gene3D" id="3.40.50.1970">
    <property type="match status" value="1"/>
</dbReference>
<dbReference type="Pfam" id="PF00465">
    <property type="entry name" value="Fe-ADH"/>
    <property type="match status" value="1"/>
</dbReference>
<organism evidence="5 6">
    <name type="scientific">Treponema berlinense</name>
    <dbReference type="NCBI Taxonomy" id="225004"/>
    <lineage>
        <taxon>Bacteria</taxon>
        <taxon>Pseudomonadati</taxon>
        <taxon>Spirochaetota</taxon>
        <taxon>Spirochaetia</taxon>
        <taxon>Spirochaetales</taxon>
        <taxon>Treponemataceae</taxon>
        <taxon>Treponema</taxon>
    </lineage>
</organism>
<dbReference type="GO" id="GO:0017000">
    <property type="term" value="P:antibiotic biosynthetic process"/>
    <property type="evidence" value="ECO:0007669"/>
    <property type="project" value="InterPro"/>
</dbReference>
<protein>
    <submittedName>
        <fullName evidence="5">Alcohol dehydrogenase, class IV</fullName>
    </submittedName>
</protein>
<gene>
    <name evidence="5" type="ORF">SAMN02745152_00870</name>
</gene>
<comment type="similarity">
    <text evidence="1">Belongs to the iron-containing alcohol dehydrogenase family.</text>
</comment>
<dbReference type="OrthoDB" id="9815791at2"/>
<dbReference type="RefSeq" id="WP_078930626.1">
    <property type="nucleotide sequence ID" value="NZ_FUXC01000004.1"/>
</dbReference>
<evidence type="ECO:0000256" key="2">
    <source>
        <dbReference type="ARBA" id="ARBA00023002"/>
    </source>
</evidence>
<feature type="domain" description="Fe-containing alcohol dehydrogenase-like C-terminal" evidence="4">
    <location>
        <begin position="179"/>
        <end position="369"/>
    </location>
</feature>
<evidence type="ECO:0000256" key="1">
    <source>
        <dbReference type="ARBA" id="ARBA00007358"/>
    </source>
</evidence>
<keyword evidence="2" id="KW-0560">Oxidoreductase</keyword>